<reference evidence="4" key="1">
    <citation type="submission" date="2018-05" db="EMBL/GenBank/DDBJ databases">
        <authorList>
            <person name="Lanie J.A."/>
            <person name="Ng W.-L."/>
            <person name="Kazmierczak K.M."/>
            <person name="Andrzejewski T.M."/>
            <person name="Davidsen T.M."/>
            <person name="Wayne K.J."/>
            <person name="Tettelin H."/>
            <person name="Glass J.I."/>
            <person name="Rusch D."/>
            <person name="Podicherti R."/>
            <person name="Tsui H.-C.T."/>
            <person name="Winkler M.E."/>
        </authorList>
    </citation>
    <scope>NUCLEOTIDE SEQUENCE</scope>
</reference>
<dbReference type="SUPFAM" id="SSF53850">
    <property type="entry name" value="Periplasmic binding protein-like II"/>
    <property type="match status" value="1"/>
</dbReference>
<dbReference type="EMBL" id="UINC01000548">
    <property type="protein sequence ID" value="SUZ57192.1"/>
    <property type="molecule type" value="Genomic_DNA"/>
</dbReference>
<name>A0A381NRH5_9ZZZZ</name>
<dbReference type="Pfam" id="PF00496">
    <property type="entry name" value="SBP_bac_5"/>
    <property type="match status" value="1"/>
</dbReference>
<dbReference type="PANTHER" id="PTHR30290:SF38">
    <property type="entry name" value="D,D-DIPEPTIDE-BINDING PERIPLASMIC PROTEIN DDPA-RELATED"/>
    <property type="match status" value="1"/>
</dbReference>
<dbReference type="AlphaFoldDB" id="A0A381NRH5"/>
<evidence type="ECO:0000313" key="4">
    <source>
        <dbReference type="EMBL" id="SUZ57192.1"/>
    </source>
</evidence>
<evidence type="ECO:0000256" key="2">
    <source>
        <dbReference type="SAM" id="MobiDB-lite"/>
    </source>
</evidence>
<evidence type="ECO:0000259" key="3">
    <source>
        <dbReference type="Pfam" id="PF00496"/>
    </source>
</evidence>
<dbReference type="Gene3D" id="3.90.76.10">
    <property type="entry name" value="Dipeptide-binding Protein, Domain 1"/>
    <property type="match status" value="1"/>
</dbReference>
<dbReference type="InterPro" id="IPR000914">
    <property type="entry name" value="SBP_5_dom"/>
</dbReference>
<organism evidence="4">
    <name type="scientific">marine metagenome</name>
    <dbReference type="NCBI Taxonomy" id="408172"/>
    <lineage>
        <taxon>unclassified sequences</taxon>
        <taxon>metagenomes</taxon>
        <taxon>ecological metagenomes</taxon>
    </lineage>
</organism>
<dbReference type="InterPro" id="IPR039424">
    <property type="entry name" value="SBP_5"/>
</dbReference>
<dbReference type="GO" id="GO:1904680">
    <property type="term" value="F:peptide transmembrane transporter activity"/>
    <property type="evidence" value="ECO:0007669"/>
    <property type="project" value="TreeGrafter"/>
</dbReference>
<sequence length="557" mass="61652">MPSYRLFRIPFLVAALMAFILILASACSSSSDSDESTSSDTSPSSAPIATTAPATSVPAVVKPQGKLTVALTDLGNETPSVWQEYAFGKAYMRMLFDAFNGTNDAGEMDKGNGASKEWSMSEDAQTWSFTLRKNIKFHNGDPLTAEDIKFSIGLMTSEDSVASYKTKVTASIQDAENQITIVSPYEIVIETSKPAAYLNWDLSDIQGVEGLVQPKNYTETVGIEEFANDPVGSGPYKWVEQRKGDFMEFEAMDEHWRVGVPKFKTFTFRVIPEESTRIAALKANEVDVISVSRERAPQLKEDGQNIFSKVGASVLGLYFHEQYLDESAWKDIRVREAFNLAINREELCEFVFAGQCTPASVYPWPDIAPGTDSSLKALPYDPERAKTLLSDAGYDGAEIAIRSYPRADVPEGPRFIEAVAGYLDAVGINTKIIPTEYASYRKERLAHTLNNGSGYLAAPNRPLAGFQGVMRVLNHSEGAFTSTKDPEIDRLMEAWEATITEADSLAASRALYTYMYNQFTHLTCCNMSISYATNDKIDSWDLGKRVWDDGFTNLYQP</sequence>
<gene>
    <name evidence="4" type="ORF">METZ01_LOCUS10046</name>
</gene>
<evidence type="ECO:0000256" key="1">
    <source>
        <dbReference type="ARBA" id="ARBA00022729"/>
    </source>
</evidence>
<dbReference type="Gene3D" id="3.10.105.10">
    <property type="entry name" value="Dipeptide-binding Protein, Domain 3"/>
    <property type="match status" value="1"/>
</dbReference>
<feature type="region of interest" description="Disordered" evidence="2">
    <location>
        <begin position="30"/>
        <end position="55"/>
    </location>
</feature>
<dbReference type="CDD" id="cd00995">
    <property type="entry name" value="PBP2_NikA_DppA_OppA_like"/>
    <property type="match status" value="1"/>
</dbReference>
<dbReference type="Gene3D" id="3.40.190.10">
    <property type="entry name" value="Periplasmic binding protein-like II"/>
    <property type="match status" value="1"/>
</dbReference>
<feature type="compositionally biased region" description="Low complexity" evidence="2">
    <location>
        <begin position="38"/>
        <end position="55"/>
    </location>
</feature>
<dbReference type="PANTHER" id="PTHR30290">
    <property type="entry name" value="PERIPLASMIC BINDING COMPONENT OF ABC TRANSPORTER"/>
    <property type="match status" value="1"/>
</dbReference>
<keyword evidence="1" id="KW-0732">Signal</keyword>
<dbReference type="GO" id="GO:0015833">
    <property type="term" value="P:peptide transport"/>
    <property type="evidence" value="ECO:0007669"/>
    <property type="project" value="TreeGrafter"/>
</dbReference>
<proteinExistence type="predicted"/>
<accession>A0A381NRH5</accession>
<protein>
    <recommendedName>
        <fullName evidence="3">Solute-binding protein family 5 domain-containing protein</fullName>
    </recommendedName>
</protein>
<feature type="domain" description="Solute-binding protein family 5" evidence="3">
    <location>
        <begin position="114"/>
        <end position="444"/>
    </location>
</feature>
<dbReference type="PROSITE" id="PS51257">
    <property type="entry name" value="PROKAR_LIPOPROTEIN"/>
    <property type="match status" value="1"/>
</dbReference>